<feature type="transmembrane region" description="Helical" evidence="5">
    <location>
        <begin position="444"/>
        <end position="462"/>
    </location>
</feature>
<feature type="transmembrane region" description="Helical" evidence="5">
    <location>
        <begin position="173"/>
        <end position="191"/>
    </location>
</feature>
<feature type="transmembrane region" description="Helical" evidence="5">
    <location>
        <begin position="302"/>
        <end position="322"/>
    </location>
</feature>
<feature type="transmembrane region" description="Helical" evidence="5">
    <location>
        <begin position="55"/>
        <end position="71"/>
    </location>
</feature>
<evidence type="ECO:0000313" key="8">
    <source>
        <dbReference type="Proteomes" id="UP000262210"/>
    </source>
</evidence>
<dbReference type="GO" id="GO:0016020">
    <property type="term" value="C:membrane"/>
    <property type="evidence" value="ECO:0007669"/>
    <property type="project" value="UniProtKB-SubCell"/>
</dbReference>
<dbReference type="RefSeq" id="WP_061806187.1">
    <property type="nucleotide sequence ID" value="NZ_CAMIQM010000009.1"/>
</dbReference>
<organism evidence="7 8">
    <name type="scientific">Serratia grimesii</name>
    <dbReference type="NCBI Taxonomy" id="82995"/>
    <lineage>
        <taxon>Bacteria</taxon>
        <taxon>Pseudomonadati</taxon>
        <taxon>Pseudomonadota</taxon>
        <taxon>Gammaproteobacteria</taxon>
        <taxon>Enterobacterales</taxon>
        <taxon>Yersiniaceae</taxon>
        <taxon>Serratia</taxon>
    </lineage>
</organism>
<feature type="transmembrane region" description="Helical" evidence="5">
    <location>
        <begin position="361"/>
        <end position="378"/>
    </location>
</feature>
<feature type="transmembrane region" description="Helical" evidence="5">
    <location>
        <begin position="142"/>
        <end position="167"/>
    </location>
</feature>
<dbReference type="EMBL" id="DPSM01000022">
    <property type="protein sequence ID" value="HCK01554.1"/>
    <property type="molecule type" value="Genomic_DNA"/>
</dbReference>
<accession>A0A9C7QZ70</accession>
<evidence type="ECO:0000256" key="5">
    <source>
        <dbReference type="SAM" id="Phobius"/>
    </source>
</evidence>
<keyword evidence="3 5" id="KW-1133">Transmembrane helix</keyword>
<dbReference type="InterPro" id="IPR011701">
    <property type="entry name" value="MFS"/>
</dbReference>
<dbReference type="PRINTS" id="PR01036">
    <property type="entry name" value="TCRTETB"/>
</dbReference>
<dbReference type="Gene3D" id="1.20.1250.20">
    <property type="entry name" value="MFS general substrate transporter like domains"/>
    <property type="match status" value="1"/>
</dbReference>
<evidence type="ECO:0000256" key="4">
    <source>
        <dbReference type="ARBA" id="ARBA00023136"/>
    </source>
</evidence>
<protein>
    <submittedName>
        <fullName evidence="7">MFS transporter</fullName>
    </submittedName>
</protein>
<feature type="transmembrane region" description="Helical" evidence="5">
    <location>
        <begin position="334"/>
        <end position="355"/>
    </location>
</feature>
<reference evidence="7 8" key="1">
    <citation type="journal article" date="2018" name="Nat. Biotechnol.">
        <title>A standardized bacterial taxonomy based on genome phylogeny substantially revises the tree of life.</title>
        <authorList>
            <person name="Parks D.H."/>
            <person name="Chuvochina M."/>
            <person name="Waite D.W."/>
            <person name="Rinke C."/>
            <person name="Skarshewski A."/>
            <person name="Chaumeil P.A."/>
            <person name="Hugenholtz P."/>
        </authorList>
    </citation>
    <scope>NUCLEOTIDE SEQUENCE [LARGE SCALE GENOMIC DNA]</scope>
    <source>
        <strain evidence="7">UBA11264</strain>
    </source>
</reference>
<dbReference type="CDD" id="cd17321">
    <property type="entry name" value="MFS_MMR_MDR_like"/>
    <property type="match status" value="1"/>
</dbReference>
<evidence type="ECO:0000259" key="6">
    <source>
        <dbReference type="PROSITE" id="PS50850"/>
    </source>
</evidence>
<feature type="transmembrane region" description="Helical" evidence="5">
    <location>
        <begin position="112"/>
        <end position="130"/>
    </location>
</feature>
<comment type="subcellular location">
    <subcellularLocation>
        <location evidence="1">Membrane</location>
        <topology evidence="1">Multi-pass membrane protein</topology>
    </subcellularLocation>
</comment>
<name>A0A9C7QZ70_9GAMM</name>
<evidence type="ECO:0000256" key="3">
    <source>
        <dbReference type="ARBA" id="ARBA00022989"/>
    </source>
</evidence>
<dbReference type="PANTHER" id="PTHR42718">
    <property type="entry name" value="MAJOR FACILITATOR SUPERFAMILY MULTIDRUG TRANSPORTER MFSC"/>
    <property type="match status" value="1"/>
</dbReference>
<keyword evidence="2 5" id="KW-0812">Transmembrane</keyword>
<dbReference type="SUPFAM" id="SSF103473">
    <property type="entry name" value="MFS general substrate transporter"/>
    <property type="match status" value="1"/>
</dbReference>
<feature type="transmembrane region" description="Helical" evidence="5">
    <location>
        <begin position="83"/>
        <end position="106"/>
    </location>
</feature>
<dbReference type="PANTHER" id="PTHR42718:SF48">
    <property type="entry name" value="CONSERVED TWO-DOMAIN MEMBRANE PROTEIN-RELATED"/>
    <property type="match status" value="1"/>
</dbReference>
<dbReference type="AlphaFoldDB" id="A0A9C7QZ70"/>
<sequence length="478" mass="49673">MKRNVHYATGNTNSSGILISLSLSMLVSSLGASIANVGLPTLAQAFNTSFQAVQWVVIVYLLAITTSIIAIGRLGDRMGRRRLLLLGIALFTLASGLCAVAPGIWLLLVSRIVQGVGAAVMMAMTMALVGETIDKENTGRAMGLLGSMSAIGTALGPSLGGALLFAFGWRAMFLVNIPMGLLAFILAYRYLPRGHQPSQKDRGRFDLPGTLLLGMTLACYALSMTLGRGDFGAINLALLLCAALGIGVFVRLENVTASPLIQLALFRQPGLGIGLAMSALVMTVMMTTLVVGPFYLTRGLGLTVGQAGLAMSAGPTVAALLGVPAGRWVDRLGVYRVTAAGLAIMAAGAGVMSMMSVKQGILGYLVPLCLITLGYALFQVANNTALMKHAAPEQRGVISSMINLSRNLGLITGASAMGALFMLAANTSDIKLATADAVSNGMRVTFLAAGVLAVIALVMTLWTQTASKQGGDYSRSPR</sequence>
<evidence type="ECO:0000256" key="2">
    <source>
        <dbReference type="ARBA" id="ARBA00022692"/>
    </source>
</evidence>
<evidence type="ECO:0000313" key="7">
    <source>
        <dbReference type="EMBL" id="HCK01554.1"/>
    </source>
</evidence>
<feature type="domain" description="Major facilitator superfamily (MFS) profile" evidence="6">
    <location>
        <begin position="17"/>
        <end position="468"/>
    </location>
</feature>
<proteinExistence type="predicted"/>
<feature type="transmembrane region" description="Helical" evidence="5">
    <location>
        <begin position="203"/>
        <end position="225"/>
    </location>
</feature>
<keyword evidence="4 5" id="KW-0472">Membrane</keyword>
<feature type="transmembrane region" description="Helical" evidence="5">
    <location>
        <begin position="404"/>
        <end position="424"/>
    </location>
</feature>
<dbReference type="GO" id="GO:0022857">
    <property type="term" value="F:transmembrane transporter activity"/>
    <property type="evidence" value="ECO:0007669"/>
    <property type="project" value="InterPro"/>
</dbReference>
<dbReference type="PROSITE" id="PS50850">
    <property type="entry name" value="MFS"/>
    <property type="match status" value="1"/>
</dbReference>
<evidence type="ECO:0000256" key="1">
    <source>
        <dbReference type="ARBA" id="ARBA00004141"/>
    </source>
</evidence>
<dbReference type="InterPro" id="IPR020846">
    <property type="entry name" value="MFS_dom"/>
</dbReference>
<dbReference type="Proteomes" id="UP000262210">
    <property type="component" value="Unassembled WGS sequence"/>
</dbReference>
<dbReference type="InterPro" id="IPR036259">
    <property type="entry name" value="MFS_trans_sf"/>
</dbReference>
<comment type="caution">
    <text evidence="7">The sequence shown here is derived from an EMBL/GenBank/DDBJ whole genome shotgun (WGS) entry which is preliminary data.</text>
</comment>
<feature type="transmembrane region" description="Helical" evidence="5">
    <location>
        <begin position="231"/>
        <end position="250"/>
    </location>
</feature>
<dbReference type="Pfam" id="PF07690">
    <property type="entry name" value="MFS_1"/>
    <property type="match status" value="1"/>
</dbReference>
<feature type="transmembrane region" description="Helical" evidence="5">
    <location>
        <begin position="271"/>
        <end position="296"/>
    </location>
</feature>
<gene>
    <name evidence="7" type="ORF">DHV72_16275</name>
</gene>
<dbReference type="Gene3D" id="1.20.1720.10">
    <property type="entry name" value="Multidrug resistance protein D"/>
    <property type="match status" value="1"/>
</dbReference>